<accession>A0A8T9BGN7</accession>
<dbReference type="Proteomes" id="UP000469559">
    <property type="component" value="Unassembled WGS sequence"/>
</dbReference>
<keyword evidence="4" id="KW-1185">Reference proteome</keyword>
<evidence type="ECO:0000313" key="3">
    <source>
        <dbReference type="EMBL" id="TVY18997.1"/>
    </source>
</evidence>
<dbReference type="Pfam" id="PF20233">
    <property type="entry name" value="DUF6590"/>
    <property type="match status" value="2"/>
</dbReference>
<organism evidence="3 4">
    <name type="scientific">Lachnellula arida</name>
    <dbReference type="NCBI Taxonomy" id="1316785"/>
    <lineage>
        <taxon>Eukaryota</taxon>
        <taxon>Fungi</taxon>
        <taxon>Dikarya</taxon>
        <taxon>Ascomycota</taxon>
        <taxon>Pezizomycotina</taxon>
        <taxon>Leotiomycetes</taxon>
        <taxon>Helotiales</taxon>
        <taxon>Lachnaceae</taxon>
        <taxon>Lachnellula</taxon>
    </lineage>
</organism>
<gene>
    <name evidence="3" type="ORF">LARI1_G004116</name>
</gene>
<dbReference type="PANTHER" id="PTHR35391">
    <property type="entry name" value="C2H2-TYPE DOMAIN-CONTAINING PROTEIN-RELATED"/>
    <property type="match status" value="1"/>
</dbReference>
<dbReference type="OrthoDB" id="3559580at2759"/>
<evidence type="ECO:0000313" key="4">
    <source>
        <dbReference type="Proteomes" id="UP000469559"/>
    </source>
</evidence>
<feature type="region of interest" description="Disordered" evidence="1">
    <location>
        <begin position="128"/>
        <end position="153"/>
    </location>
</feature>
<dbReference type="PANTHER" id="PTHR35391:SF5">
    <property type="entry name" value="DUF6590 DOMAIN-CONTAINING PROTEIN"/>
    <property type="match status" value="1"/>
</dbReference>
<reference evidence="3 4" key="1">
    <citation type="submission" date="2018-05" db="EMBL/GenBank/DDBJ databases">
        <title>Whole genome sequencing for identification of molecular markers to develop diagnostic detection tools for the regulated plant pathogen Lachnellula willkommii.</title>
        <authorList>
            <person name="Giroux E."/>
            <person name="Bilodeau G."/>
        </authorList>
    </citation>
    <scope>NUCLEOTIDE SEQUENCE [LARGE SCALE GENOMIC DNA]</scope>
    <source>
        <strain evidence="3 4">CBS 203.66</strain>
    </source>
</reference>
<name>A0A8T9BGN7_9HELO</name>
<dbReference type="InterPro" id="IPR046497">
    <property type="entry name" value="DUF6590"/>
</dbReference>
<dbReference type="EMBL" id="QGMF01000132">
    <property type="protein sequence ID" value="TVY18997.1"/>
    <property type="molecule type" value="Genomic_DNA"/>
</dbReference>
<dbReference type="AlphaFoldDB" id="A0A8T9BGN7"/>
<evidence type="ECO:0000256" key="1">
    <source>
        <dbReference type="SAM" id="MobiDB-lite"/>
    </source>
</evidence>
<sequence>MATSFGEKAWSKIRYFVVAREMQGCCLCLTLNTYTFQGTSKERLRIEDYAAVYPAGSYPSIGDGENLVKDPFPIIIEDPQERLSPMSRLNFGRVYTVEHNIKVMKVGRITQEFLPRLKSYFVETINGDPTTDVTSKDNAADASSSSVTTGFKEASDVSLTDTSRGGGAFGFYDGSHSRTPDYSGSDMFKNSSTSISLSNGGITPRGIHRVIRGTRGQKEKIDSKFKIHNSKYFKPGEVLWHEPRGGDSSSITSNEPFPTGAPGSKYGEQSFAKIRRFVIVANDHGHSQCVPILTYQGMGKGPQGFKFDYHAIIYSGATPPEEFQDEFLRNGPIQAIPKTARDKLDPASRVNYAKIYTVEHNVKVQFIGRIAEASRESFTQAFDATWAGKRLMSGESDKTNDAVPP</sequence>
<comment type="caution">
    <text evidence="3">The sequence shown here is derived from an EMBL/GenBank/DDBJ whole genome shotgun (WGS) entry which is preliminary data.</text>
</comment>
<evidence type="ECO:0000259" key="2">
    <source>
        <dbReference type="Pfam" id="PF20233"/>
    </source>
</evidence>
<feature type="domain" description="DUF6590" evidence="2">
    <location>
        <begin position="230"/>
        <end position="379"/>
    </location>
</feature>
<feature type="domain" description="DUF6590" evidence="2">
    <location>
        <begin position="4"/>
        <end position="118"/>
    </location>
</feature>
<proteinExistence type="predicted"/>
<protein>
    <recommendedName>
        <fullName evidence="2">DUF6590 domain-containing protein</fullName>
    </recommendedName>
</protein>